<sequence>MHRVVGGLATESLASPWASGGGGFQVHVPRFDGIGCGAFLAGPGDHHAVDATAELDDLVDAFELAGLDPMQEGSSLALEFGSSLPFPLHLVSSLLDPIPAHPASTGQGRPSATALGLLPEPPAPPAPAQAQVPLPGPSGAQLGPMMALMAPGPAIPTLPPTAPAPPAPSGPSSGPQTPPTATSTANHQPPPAAAQQAAGAPERRTAKRQALRGRQGPASTADAQAGPADDMDEGGSADEGEEGEGVDAEEAEARREQELRLLLHPRLAQLLAAVVEVRKAATRHAEGPVAALSAQQSRAMAAVEARRREAQRPGGPPLPRQDPALDKLVEGVIAVCQAYADELTHAVFTEADCICADWDTTLTAGLLKGTGPKGGGGGREGGGEKRGRDNSGSGPSGGAAGDGAGAGAGGGGSKLVHVLKDKHIAKIKELQEEFSKRKKVGKLPPDVTAVLRGWFDSHYAWPYPTDPDKRELGAVTGLNATQINNWFINQRKRHWLKHFPNNQAPCREEAEIILRRLGKID</sequence>
<evidence type="ECO:0000256" key="4">
    <source>
        <dbReference type="PROSITE-ProRule" id="PRU00108"/>
    </source>
</evidence>
<feature type="compositionally biased region" description="Gly residues" evidence="5">
    <location>
        <begin position="394"/>
        <end position="410"/>
    </location>
</feature>
<comment type="caution">
    <text evidence="7">The sequence shown here is derived from an EMBL/GenBank/DDBJ whole genome shotgun (WGS) entry which is preliminary data.</text>
</comment>
<dbReference type="GO" id="GO:0005634">
    <property type="term" value="C:nucleus"/>
    <property type="evidence" value="ECO:0007669"/>
    <property type="project" value="UniProtKB-SubCell"/>
</dbReference>
<dbReference type="EMBL" id="JAEHOE010000148">
    <property type="protein sequence ID" value="KAG2484529.1"/>
    <property type="molecule type" value="Genomic_DNA"/>
</dbReference>
<dbReference type="CDD" id="cd00086">
    <property type="entry name" value="homeodomain"/>
    <property type="match status" value="1"/>
</dbReference>
<gene>
    <name evidence="7" type="ORF">HYH03_016667</name>
</gene>
<dbReference type="Pfam" id="PF05920">
    <property type="entry name" value="Homeobox_KN"/>
    <property type="match status" value="1"/>
</dbReference>
<reference evidence="7" key="1">
    <citation type="journal article" date="2020" name="bioRxiv">
        <title>Comparative genomics of Chlamydomonas.</title>
        <authorList>
            <person name="Craig R.J."/>
            <person name="Hasan A.R."/>
            <person name="Ness R.W."/>
            <person name="Keightley P.D."/>
        </authorList>
    </citation>
    <scope>NUCLEOTIDE SEQUENCE</scope>
    <source>
        <strain evidence="7">CCAP 11/70</strain>
    </source>
</reference>
<dbReference type="GO" id="GO:0003677">
    <property type="term" value="F:DNA binding"/>
    <property type="evidence" value="ECO:0007669"/>
    <property type="project" value="UniProtKB-UniRule"/>
</dbReference>
<comment type="subcellular location">
    <subcellularLocation>
        <location evidence="4">Nucleus</location>
    </subcellularLocation>
</comment>
<feature type="compositionally biased region" description="Acidic residues" evidence="5">
    <location>
        <begin position="229"/>
        <end position="250"/>
    </location>
</feature>
<dbReference type="InterPro" id="IPR008422">
    <property type="entry name" value="KN_HD"/>
</dbReference>
<keyword evidence="3 4" id="KW-0539">Nucleus</keyword>
<feature type="compositionally biased region" description="Low complexity" evidence="5">
    <location>
        <begin position="170"/>
        <end position="185"/>
    </location>
</feature>
<proteinExistence type="predicted"/>
<dbReference type="InterPro" id="IPR001356">
    <property type="entry name" value="HD"/>
</dbReference>
<dbReference type="InterPro" id="IPR050224">
    <property type="entry name" value="TALE_homeobox"/>
</dbReference>
<feature type="compositionally biased region" description="Gly residues" evidence="5">
    <location>
        <begin position="371"/>
        <end position="380"/>
    </location>
</feature>
<evidence type="ECO:0000313" key="7">
    <source>
        <dbReference type="EMBL" id="KAG2484529.1"/>
    </source>
</evidence>
<feature type="domain" description="Homeobox" evidence="6">
    <location>
        <begin position="434"/>
        <end position="497"/>
    </location>
</feature>
<dbReference type="InterPro" id="IPR009057">
    <property type="entry name" value="Homeodomain-like_sf"/>
</dbReference>
<dbReference type="AlphaFoldDB" id="A0A835XJD9"/>
<dbReference type="PROSITE" id="PS50071">
    <property type="entry name" value="HOMEOBOX_2"/>
    <property type="match status" value="1"/>
</dbReference>
<evidence type="ECO:0000256" key="2">
    <source>
        <dbReference type="ARBA" id="ARBA00023155"/>
    </source>
</evidence>
<evidence type="ECO:0000256" key="5">
    <source>
        <dbReference type="SAM" id="MobiDB-lite"/>
    </source>
</evidence>
<feature type="region of interest" description="Disordered" evidence="5">
    <location>
        <begin position="366"/>
        <end position="410"/>
    </location>
</feature>
<protein>
    <recommendedName>
        <fullName evidence="6">Homeobox domain-containing protein</fullName>
    </recommendedName>
</protein>
<dbReference type="Proteomes" id="UP000612055">
    <property type="component" value="Unassembled WGS sequence"/>
</dbReference>
<dbReference type="OrthoDB" id="10056939at2759"/>
<feature type="compositionally biased region" description="Pro residues" evidence="5">
    <location>
        <begin position="153"/>
        <end position="169"/>
    </location>
</feature>
<name>A0A835XJD9_9CHLO</name>
<dbReference type="PANTHER" id="PTHR11850">
    <property type="entry name" value="HOMEOBOX PROTEIN TRANSCRIPTION FACTORS"/>
    <property type="match status" value="1"/>
</dbReference>
<keyword evidence="8" id="KW-1185">Reference proteome</keyword>
<evidence type="ECO:0000313" key="8">
    <source>
        <dbReference type="Proteomes" id="UP000612055"/>
    </source>
</evidence>
<dbReference type="SMART" id="SM00389">
    <property type="entry name" value="HOX"/>
    <property type="match status" value="1"/>
</dbReference>
<accession>A0A835XJD9</accession>
<evidence type="ECO:0000259" key="6">
    <source>
        <dbReference type="PROSITE" id="PS50071"/>
    </source>
</evidence>
<evidence type="ECO:0000256" key="3">
    <source>
        <dbReference type="ARBA" id="ARBA00023242"/>
    </source>
</evidence>
<dbReference type="GO" id="GO:0006355">
    <property type="term" value="P:regulation of DNA-templated transcription"/>
    <property type="evidence" value="ECO:0007669"/>
    <property type="project" value="InterPro"/>
</dbReference>
<feature type="DNA-binding region" description="Homeobox" evidence="4">
    <location>
        <begin position="436"/>
        <end position="498"/>
    </location>
</feature>
<keyword evidence="2 4" id="KW-0371">Homeobox</keyword>
<feature type="region of interest" description="Disordered" evidence="5">
    <location>
        <begin position="300"/>
        <end position="323"/>
    </location>
</feature>
<dbReference type="Gene3D" id="1.10.10.60">
    <property type="entry name" value="Homeodomain-like"/>
    <property type="match status" value="1"/>
</dbReference>
<organism evidence="7 8">
    <name type="scientific">Edaphochlamys debaryana</name>
    <dbReference type="NCBI Taxonomy" id="47281"/>
    <lineage>
        <taxon>Eukaryota</taxon>
        <taxon>Viridiplantae</taxon>
        <taxon>Chlorophyta</taxon>
        <taxon>core chlorophytes</taxon>
        <taxon>Chlorophyceae</taxon>
        <taxon>CS clade</taxon>
        <taxon>Chlamydomonadales</taxon>
        <taxon>Chlamydomonadales incertae sedis</taxon>
        <taxon>Edaphochlamys</taxon>
    </lineage>
</organism>
<dbReference type="SUPFAM" id="SSF46689">
    <property type="entry name" value="Homeodomain-like"/>
    <property type="match status" value="1"/>
</dbReference>
<feature type="region of interest" description="Disordered" evidence="5">
    <location>
        <begin position="101"/>
        <end position="253"/>
    </location>
</feature>
<keyword evidence="1 4" id="KW-0238">DNA-binding</keyword>
<evidence type="ECO:0000256" key="1">
    <source>
        <dbReference type="ARBA" id="ARBA00023125"/>
    </source>
</evidence>